<evidence type="ECO:0000313" key="3">
    <source>
        <dbReference type="EMBL" id="MEV5510637.1"/>
    </source>
</evidence>
<accession>A0ABV3K670</accession>
<dbReference type="Proteomes" id="UP001552594">
    <property type="component" value="Unassembled WGS sequence"/>
</dbReference>
<dbReference type="InterPro" id="IPR029476">
    <property type="entry name" value="DNase_NucA_NucB"/>
</dbReference>
<comment type="caution">
    <text evidence="3">The sequence shown here is derived from an EMBL/GenBank/DDBJ whole genome shotgun (WGS) entry which is preliminary data.</text>
</comment>
<sequence length="335" mass="36405">MNAKLRRVLAAGAATLGLLAGSVAGAQAAPATRTISVHPSGVRTVERPQATSQADCTVGNLVVTRYASCEGRSVTIVLLSNGRKVGGGTFNLWIIQRFDRKSLHWTEQVSITDPVLTPNARDLAVSVSASSPGNQVKIIYPQGHVLGTPSQGQLVGTFDLFRQAVRAEDTTYTFTVSKPGVIPFSFSATTVRYRCDNTFKGMRAGCVVPSVTTQVSMTSFRYISAGIRALRQRGGYWGDPSRGVPLTWLGAWIRQRHWDEVCKGRTPTAAERRAGRTSCDEYPFASTAQGGTTLPAGQREITFVPPRENNQQGGEIQRWLKAWRILSGDRFYVVA</sequence>
<protein>
    <submittedName>
        <fullName evidence="3">NucA/NucB deoxyribonuclease domain-containing protein</fullName>
    </submittedName>
</protein>
<keyword evidence="4" id="KW-1185">Reference proteome</keyword>
<dbReference type="EMBL" id="JBFAUK010000037">
    <property type="protein sequence ID" value="MEV5510637.1"/>
    <property type="molecule type" value="Genomic_DNA"/>
</dbReference>
<evidence type="ECO:0000256" key="1">
    <source>
        <dbReference type="SAM" id="SignalP"/>
    </source>
</evidence>
<dbReference type="Pfam" id="PF14040">
    <property type="entry name" value="DNase_NucA_NucB"/>
    <property type="match status" value="1"/>
</dbReference>
<keyword evidence="1" id="KW-0732">Signal</keyword>
<organism evidence="3 4">
    <name type="scientific">Streptomyces orinoci</name>
    <name type="common">Streptoverticillium orinoci</name>
    <dbReference type="NCBI Taxonomy" id="67339"/>
    <lineage>
        <taxon>Bacteria</taxon>
        <taxon>Bacillati</taxon>
        <taxon>Actinomycetota</taxon>
        <taxon>Actinomycetes</taxon>
        <taxon>Kitasatosporales</taxon>
        <taxon>Streptomycetaceae</taxon>
        <taxon>Streptomyces</taxon>
    </lineage>
</organism>
<evidence type="ECO:0000313" key="4">
    <source>
        <dbReference type="Proteomes" id="UP001552594"/>
    </source>
</evidence>
<evidence type="ECO:0000259" key="2">
    <source>
        <dbReference type="Pfam" id="PF14040"/>
    </source>
</evidence>
<feature type="chain" id="PRO_5047340533" evidence="1">
    <location>
        <begin position="29"/>
        <end position="335"/>
    </location>
</feature>
<feature type="signal peptide" evidence="1">
    <location>
        <begin position="1"/>
        <end position="28"/>
    </location>
</feature>
<dbReference type="RefSeq" id="WP_161968575.1">
    <property type="nucleotide sequence ID" value="NZ_JBFAUK010000037.1"/>
</dbReference>
<gene>
    <name evidence="3" type="ORF">AB0L16_30155</name>
</gene>
<proteinExistence type="predicted"/>
<reference evidence="3 4" key="1">
    <citation type="submission" date="2024-06" db="EMBL/GenBank/DDBJ databases">
        <title>The Natural Products Discovery Center: Release of the First 8490 Sequenced Strains for Exploring Actinobacteria Biosynthetic Diversity.</title>
        <authorList>
            <person name="Kalkreuter E."/>
            <person name="Kautsar S.A."/>
            <person name="Yang D."/>
            <person name="Bader C.D."/>
            <person name="Teijaro C.N."/>
            <person name="Fluegel L."/>
            <person name="Davis C.M."/>
            <person name="Simpson J.R."/>
            <person name="Lauterbach L."/>
            <person name="Steele A.D."/>
            <person name="Gui C."/>
            <person name="Meng S."/>
            <person name="Li G."/>
            <person name="Viehrig K."/>
            <person name="Ye F."/>
            <person name="Su P."/>
            <person name="Kiefer A.F."/>
            <person name="Nichols A."/>
            <person name="Cepeda A.J."/>
            <person name="Yan W."/>
            <person name="Fan B."/>
            <person name="Jiang Y."/>
            <person name="Adhikari A."/>
            <person name="Zheng C.-J."/>
            <person name="Schuster L."/>
            <person name="Cowan T.M."/>
            <person name="Smanski M.J."/>
            <person name="Chevrette M.G."/>
            <person name="De Carvalho L.P.S."/>
            <person name="Shen B."/>
        </authorList>
    </citation>
    <scope>NUCLEOTIDE SEQUENCE [LARGE SCALE GENOMIC DNA]</scope>
    <source>
        <strain evidence="3 4">NPDC052347</strain>
    </source>
</reference>
<name>A0ABV3K670_STRON</name>
<feature type="domain" description="Deoxyribonuclease NucA/NucB" evidence="2">
    <location>
        <begin position="262"/>
        <end position="334"/>
    </location>
</feature>